<proteinExistence type="predicted"/>
<sequence length="90" mass="10055">MSVENIVNINESNLQQVLEQSMTTPVLFYFWSERSQHCLQLTPILGKPRGAVQRAIYSGEAGLRRGADDCRAVWSACDSDRVSVPETGNR</sequence>
<evidence type="ECO:0000313" key="1">
    <source>
        <dbReference type="EMBL" id="STL42370.1"/>
    </source>
</evidence>
<dbReference type="Proteomes" id="UP000254052">
    <property type="component" value="Unassembled WGS sequence"/>
</dbReference>
<dbReference type="SUPFAM" id="SSF52833">
    <property type="entry name" value="Thioredoxin-like"/>
    <property type="match status" value="1"/>
</dbReference>
<name>A0A377B0R4_ECOLX</name>
<organism evidence="1 2">
    <name type="scientific">Escherichia coli</name>
    <dbReference type="NCBI Taxonomy" id="562"/>
    <lineage>
        <taxon>Bacteria</taxon>
        <taxon>Pseudomonadati</taxon>
        <taxon>Pseudomonadota</taxon>
        <taxon>Gammaproteobacteria</taxon>
        <taxon>Enterobacterales</taxon>
        <taxon>Enterobacteriaceae</taxon>
        <taxon>Escherichia</taxon>
    </lineage>
</organism>
<dbReference type="InterPro" id="IPR036249">
    <property type="entry name" value="Thioredoxin-like_sf"/>
</dbReference>
<reference evidence="1 2" key="1">
    <citation type="submission" date="2018-06" db="EMBL/GenBank/DDBJ databases">
        <authorList>
            <consortium name="Pathogen Informatics"/>
            <person name="Doyle S."/>
        </authorList>
    </citation>
    <scope>NUCLEOTIDE SEQUENCE [LARGE SCALE GENOMIC DNA]</scope>
    <source>
        <strain evidence="1 2">NCTC9962</strain>
    </source>
</reference>
<dbReference type="AlphaFoldDB" id="A0A377B0R4"/>
<evidence type="ECO:0000313" key="2">
    <source>
        <dbReference type="Proteomes" id="UP000254052"/>
    </source>
</evidence>
<dbReference type="EMBL" id="UGED01000007">
    <property type="protein sequence ID" value="STL42370.1"/>
    <property type="molecule type" value="Genomic_DNA"/>
</dbReference>
<dbReference type="Gene3D" id="3.40.30.10">
    <property type="entry name" value="Glutaredoxin"/>
    <property type="match status" value="1"/>
</dbReference>
<gene>
    <name evidence="1" type="primary">ybbN_3</name>
    <name evidence="1" type="ORF">NCTC9962_02760</name>
</gene>
<accession>A0A377B0R4</accession>
<protein>
    <submittedName>
        <fullName evidence="1">Thioredoxin-like protein</fullName>
    </submittedName>
</protein>